<proteinExistence type="predicted"/>
<organism evidence="1 2">
    <name type="scientific">Chaenocephalus aceratus</name>
    <name type="common">Blackfin icefish</name>
    <name type="synonym">Chaenichthys aceratus</name>
    <dbReference type="NCBI Taxonomy" id="36190"/>
    <lineage>
        <taxon>Eukaryota</taxon>
        <taxon>Metazoa</taxon>
        <taxon>Chordata</taxon>
        <taxon>Craniata</taxon>
        <taxon>Vertebrata</taxon>
        <taxon>Euteleostomi</taxon>
        <taxon>Actinopterygii</taxon>
        <taxon>Neopterygii</taxon>
        <taxon>Teleostei</taxon>
        <taxon>Neoteleostei</taxon>
        <taxon>Acanthomorphata</taxon>
        <taxon>Eupercaria</taxon>
        <taxon>Perciformes</taxon>
        <taxon>Notothenioidei</taxon>
        <taxon>Channichthyidae</taxon>
        <taxon>Chaenocephalus</taxon>
    </lineage>
</organism>
<gene>
    <name evidence="1" type="ORF">KUCAC02_012922</name>
</gene>
<keyword evidence="2" id="KW-1185">Reference proteome</keyword>
<feature type="non-terminal residue" evidence="1">
    <location>
        <position position="1"/>
    </location>
</feature>
<dbReference type="Proteomes" id="UP001057452">
    <property type="component" value="Chromosome 7"/>
</dbReference>
<evidence type="ECO:0000313" key="2">
    <source>
        <dbReference type="Proteomes" id="UP001057452"/>
    </source>
</evidence>
<reference evidence="1" key="1">
    <citation type="submission" date="2022-05" db="EMBL/GenBank/DDBJ databases">
        <title>Chromosome-level genome of Chaenocephalus aceratus.</title>
        <authorList>
            <person name="Park H."/>
        </authorList>
    </citation>
    <scope>NUCLEOTIDE SEQUENCE</scope>
    <source>
        <strain evidence="1">KU_202001</strain>
    </source>
</reference>
<protein>
    <submittedName>
        <fullName evidence="1">Uncharacterized protein</fullName>
    </submittedName>
</protein>
<feature type="non-terminal residue" evidence="1">
    <location>
        <position position="72"/>
    </location>
</feature>
<name>A0ACB9XE48_CHAAC</name>
<dbReference type="EMBL" id="CM043791">
    <property type="protein sequence ID" value="KAI4824409.1"/>
    <property type="molecule type" value="Genomic_DNA"/>
</dbReference>
<comment type="caution">
    <text evidence="1">The sequence shown here is derived from an EMBL/GenBank/DDBJ whole genome shotgun (WGS) entry which is preliminary data.</text>
</comment>
<evidence type="ECO:0000313" key="1">
    <source>
        <dbReference type="EMBL" id="KAI4824409.1"/>
    </source>
</evidence>
<accession>A0ACB9XE48</accession>
<sequence length="72" mass="7967">TIKCNQITARVSVSARVFVYLPMNPGSPRVGGAGRDADWKLRPAGSQGLTFISQLWFSGNVDKEQRAETWSR</sequence>